<dbReference type="InterPro" id="IPR002104">
    <property type="entry name" value="Integrase_catalytic"/>
</dbReference>
<dbReference type="PROSITE" id="PS51900">
    <property type="entry name" value="CB"/>
    <property type="match status" value="1"/>
</dbReference>
<evidence type="ECO:0000256" key="2">
    <source>
        <dbReference type="ARBA" id="ARBA00022908"/>
    </source>
</evidence>
<evidence type="ECO:0000256" key="5">
    <source>
        <dbReference type="PROSITE-ProRule" id="PRU01248"/>
    </source>
</evidence>
<keyword evidence="2" id="KW-0229">DNA integration</keyword>
<sequence>MGTVNSRDGKLYLDFRYMGVRCREQTSLVDNPTNRQKLSKLMALLEQQMKSGCFDYGHHFPSSPKAEHFQLLAKLSQLKAVGGRMQLAAFANLWLAEKKVEWRPSQVETVEGILRCHLIPALGNSMIVAITKTDILGFRTRLCEVDAATSKSLSASRINHIMTYLRLILSDAAERFGFENPWRNIKALPMPRSDIQPFSLDEVCRIIEAVRSDFRSYYIVRFFTGMRTGEIDGLTWENVDFANQLIHIRQSLVRGTLGPTKTQGSCRAIAMSQPVYEALLVQRQQTGTMSKFVFCNKRAEALNHQNVTKRIWYPLLADLKLEKRNPYQTRHTAATLWLAAGESPEWIARQLGHANTSMLFRVYSRYVPNLLGQDGAAFESLIRKGQGPKGGDSK</sequence>
<keyword evidence="4" id="KW-0233">DNA recombination</keyword>
<evidence type="ECO:0000313" key="8">
    <source>
        <dbReference type="EMBL" id="AZQ11485.1"/>
    </source>
</evidence>
<dbReference type="CDD" id="cd01189">
    <property type="entry name" value="INT_ICEBs1_C_like"/>
    <property type="match status" value="1"/>
</dbReference>
<evidence type="ECO:0000313" key="9">
    <source>
        <dbReference type="Proteomes" id="UP000278437"/>
    </source>
</evidence>
<gene>
    <name evidence="8" type="ORF">STH12_02407</name>
</gene>
<evidence type="ECO:0000259" key="6">
    <source>
        <dbReference type="PROSITE" id="PS51898"/>
    </source>
</evidence>
<organism evidence="8 9">
    <name type="scientific">Shewanella khirikhana</name>
    <dbReference type="NCBI Taxonomy" id="1965282"/>
    <lineage>
        <taxon>Bacteria</taxon>
        <taxon>Pseudomonadati</taxon>
        <taxon>Pseudomonadota</taxon>
        <taxon>Gammaproteobacteria</taxon>
        <taxon>Alteromonadales</taxon>
        <taxon>Shewanellaceae</taxon>
        <taxon>Shewanella</taxon>
    </lineage>
</organism>
<feature type="domain" description="Tyr recombinase" evidence="6">
    <location>
        <begin position="193"/>
        <end position="376"/>
    </location>
</feature>
<dbReference type="EMBL" id="CP020373">
    <property type="protein sequence ID" value="AZQ11485.1"/>
    <property type="molecule type" value="Genomic_DNA"/>
</dbReference>
<dbReference type="InterPro" id="IPR044068">
    <property type="entry name" value="CB"/>
</dbReference>
<dbReference type="Gene3D" id="1.10.150.130">
    <property type="match status" value="1"/>
</dbReference>
<dbReference type="Gene3D" id="1.10.443.10">
    <property type="entry name" value="Intergrase catalytic core"/>
    <property type="match status" value="1"/>
</dbReference>
<dbReference type="InterPro" id="IPR022000">
    <property type="entry name" value="Min27-like_integrase_DNA_bind"/>
</dbReference>
<dbReference type="Pfam" id="PF14659">
    <property type="entry name" value="Phage_int_SAM_3"/>
    <property type="match status" value="1"/>
</dbReference>
<evidence type="ECO:0000256" key="1">
    <source>
        <dbReference type="ARBA" id="ARBA00008857"/>
    </source>
</evidence>
<dbReference type="InterPro" id="IPR004107">
    <property type="entry name" value="Integrase_SAM-like_N"/>
</dbReference>
<dbReference type="PANTHER" id="PTHR30629">
    <property type="entry name" value="PROPHAGE INTEGRASE"/>
    <property type="match status" value="1"/>
</dbReference>
<dbReference type="InterPro" id="IPR011010">
    <property type="entry name" value="DNA_brk_join_enz"/>
</dbReference>
<accession>A0ABN5TY16</accession>
<dbReference type="Pfam" id="PF00589">
    <property type="entry name" value="Phage_integrase"/>
    <property type="match status" value="1"/>
</dbReference>
<keyword evidence="3 5" id="KW-0238">DNA-binding</keyword>
<evidence type="ECO:0000256" key="3">
    <source>
        <dbReference type="ARBA" id="ARBA00023125"/>
    </source>
</evidence>
<dbReference type="Pfam" id="PF12167">
    <property type="entry name" value="Arm-DNA-bind_2"/>
    <property type="match status" value="1"/>
</dbReference>
<dbReference type="PROSITE" id="PS51898">
    <property type="entry name" value="TYR_RECOMBINASE"/>
    <property type="match status" value="1"/>
</dbReference>
<dbReference type="InterPro" id="IPR050808">
    <property type="entry name" value="Phage_Integrase"/>
</dbReference>
<evidence type="ECO:0000256" key="4">
    <source>
        <dbReference type="ARBA" id="ARBA00023172"/>
    </source>
</evidence>
<keyword evidence="9" id="KW-1185">Reference proteome</keyword>
<feature type="domain" description="Core-binding (CB)" evidence="7">
    <location>
        <begin position="85"/>
        <end position="173"/>
    </location>
</feature>
<dbReference type="Proteomes" id="UP000278437">
    <property type="component" value="Chromosome"/>
</dbReference>
<evidence type="ECO:0000259" key="7">
    <source>
        <dbReference type="PROSITE" id="PS51900"/>
    </source>
</evidence>
<dbReference type="SUPFAM" id="SSF56349">
    <property type="entry name" value="DNA breaking-rejoining enzymes"/>
    <property type="match status" value="1"/>
</dbReference>
<dbReference type="InterPro" id="IPR013762">
    <property type="entry name" value="Integrase-like_cat_sf"/>
</dbReference>
<dbReference type="PANTHER" id="PTHR30629:SF2">
    <property type="entry name" value="PROPHAGE INTEGRASE INTS-RELATED"/>
    <property type="match status" value="1"/>
</dbReference>
<comment type="similarity">
    <text evidence="1">Belongs to the 'phage' integrase family.</text>
</comment>
<reference evidence="9" key="1">
    <citation type="submission" date="2017-03" db="EMBL/GenBank/DDBJ databases">
        <title>Full genome sequence of a non-lethal Shewanella isolate that potentiates virulence of Vibio parahaemolyticus causing acute hepatopancreatic necrosis disease (AHPND) in shrimp.</title>
        <authorList>
            <person name="Prachumwat A."/>
            <person name="Sritunyalucksana K."/>
        </authorList>
    </citation>
    <scope>NUCLEOTIDE SEQUENCE [LARGE SCALE GENOMIC DNA]</scope>
    <source>
        <strain evidence="9">TH2012</strain>
    </source>
</reference>
<protein>
    <submittedName>
        <fullName evidence="8">Transposase</fullName>
    </submittedName>
</protein>
<dbReference type="InterPro" id="IPR010998">
    <property type="entry name" value="Integrase_recombinase_N"/>
</dbReference>
<name>A0ABN5TY16_9GAMM</name>
<dbReference type="RefSeq" id="WP_126167765.1">
    <property type="nucleotide sequence ID" value="NZ_CP020373.1"/>
</dbReference>
<proteinExistence type="inferred from homology"/>